<name>A0ACB9QIC2_9MYRT</name>
<protein>
    <submittedName>
        <fullName evidence="1">Uncharacterized protein</fullName>
    </submittedName>
</protein>
<accession>A0ACB9QIC2</accession>
<comment type="caution">
    <text evidence="1">The sequence shown here is derived from an EMBL/GenBank/DDBJ whole genome shotgun (WGS) entry which is preliminary data.</text>
</comment>
<evidence type="ECO:0000313" key="1">
    <source>
        <dbReference type="EMBL" id="KAI4365607.1"/>
    </source>
</evidence>
<dbReference type="EMBL" id="CM042885">
    <property type="protein sequence ID" value="KAI4365607.1"/>
    <property type="molecule type" value="Genomic_DNA"/>
</dbReference>
<dbReference type="Proteomes" id="UP001057402">
    <property type="component" value="Chromosome 6"/>
</dbReference>
<keyword evidence="2" id="KW-1185">Reference proteome</keyword>
<organism evidence="1 2">
    <name type="scientific">Melastoma candidum</name>
    <dbReference type="NCBI Taxonomy" id="119954"/>
    <lineage>
        <taxon>Eukaryota</taxon>
        <taxon>Viridiplantae</taxon>
        <taxon>Streptophyta</taxon>
        <taxon>Embryophyta</taxon>
        <taxon>Tracheophyta</taxon>
        <taxon>Spermatophyta</taxon>
        <taxon>Magnoliopsida</taxon>
        <taxon>eudicotyledons</taxon>
        <taxon>Gunneridae</taxon>
        <taxon>Pentapetalae</taxon>
        <taxon>rosids</taxon>
        <taxon>malvids</taxon>
        <taxon>Myrtales</taxon>
        <taxon>Melastomataceae</taxon>
        <taxon>Melastomatoideae</taxon>
        <taxon>Melastomateae</taxon>
        <taxon>Melastoma</taxon>
    </lineage>
</organism>
<sequence>MALVALGRLSLLELLLMKRIDPIAPESEKTRGEEEREEDCFSALDSNGWFEIPCSCYSHWSYSSIDPTLRRFGRFDHEIGIGVPDEVGRLEVLCIHIRNMKLAEDVDLERIAKDTHGYVGADLAALCTEAALQCIREKMDVIDLLLKYPMSAGRTSVALKMSRERASRVEHPEKFEKFGMSPSKGVLLYGPPGCGKTILPESITNECQANFIRVKVPELLTMWFGENEANVREIFGKAQQSAPCVLFFDELDSVTGLLLYLFLNRHVML</sequence>
<gene>
    <name evidence="1" type="ORF">MLD38_021575</name>
</gene>
<evidence type="ECO:0000313" key="2">
    <source>
        <dbReference type="Proteomes" id="UP001057402"/>
    </source>
</evidence>
<proteinExistence type="predicted"/>
<reference evidence="2" key="1">
    <citation type="journal article" date="2023" name="Front. Plant Sci.">
        <title>Chromosomal-level genome assembly of Melastoma candidum provides insights into trichome evolution.</title>
        <authorList>
            <person name="Zhong Y."/>
            <person name="Wu W."/>
            <person name="Sun C."/>
            <person name="Zou P."/>
            <person name="Liu Y."/>
            <person name="Dai S."/>
            <person name="Zhou R."/>
        </authorList>
    </citation>
    <scope>NUCLEOTIDE SEQUENCE [LARGE SCALE GENOMIC DNA]</scope>
</reference>